<evidence type="ECO:0000313" key="1">
    <source>
        <dbReference type="EMBL" id="KAK6337424.1"/>
    </source>
</evidence>
<protein>
    <submittedName>
        <fullName evidence="1">Uncharacterized protein</fullName>
    </submittedName>
</protein>
<keyword evidence="2" id="KW-1185">Reference proteome</keyword>
<sequence>MCRYEKLHFPTCGHFYNRIVKYCHFARNDPFHQCFGVQTQDRERVVETGARCPSCGGPKVNGPSDD</sequence>
<reference evidence="1 2" key="1">
    <citation type="submission" date="2019-10" db="EMBL/GenBank/DDBJ databases">
        <authorList>
            <person name="Palmer J.M."/>
        </authorList>
    </citation>
    <scope>NUCLEOTIDE SEQUENCE [LARGE SCALE GENOMIC DNA]</scope>
    <source>
        <strain evidence="1 2">TWF730</strain>
    </source>
</reference>
<dbReference type="AlphaFoldDB" id="A0AAV9UAR1"/>
<gene>
    <name evidence="1" type="ORF">TWF730_002824</name>
</gene>
<evidence type="ECO:0000313" key="2">
    <source>
        <dbReference type="Proteomes" id="UP001373714"/>
    </source>
</evidence>
<dbReference type="EMBL" id="JAVHNS010000013">
    <property type="protein sequence ID" value="KAK6337424.1"/>
    <property type="molecule type" value="Genomic_DNA"/>
</dbReference>
<dbReference type="Proteomes" id="UP001373714">
    <property type="component" value="Unassembled WGS sequence"/>
</dbReference>
<organism evidence="1 2">
    <name type="scientific">Orbilia blumenaviensis</name>
    <dbReference type="NCBI Taxonomy" id="1796055"/>
    <lineage>
        <taxon>Eukaryota</taxon>
        <taxon>Fungi</taxon>
        <taxon>Dikarya</taxon>
        <taxon>Ascomycota</taxon>
        <taxon>Pezizomycotina</taxon>
        <taxon>Orbiliomycetes</taxon>
        <taxon>Orbiliales</taxon>
        <taxon>Orbiliaceae</taxon>
        <taxon>Orbilia</taxon>
    </lineage>
</organism>
<comment type="caution">
    <text evidence="1">The sequence shown here is derived from an EMBL/GenBank/DDBJ whole genome shotgun (WGS) entry which is preliminary data.</text>
</comment>
<name>A0AAV9UAR1_9PEZI</name>
<proteinExistence type="predicted"/>
<accession>A0AAV9UAR1</accession>